<evidence type="ECO:0000256" key="3">
    <source>
        <dbReference type="ARBA" id="ARBA00007317"/>
    </source>
</evidence>
<feature type="region of interest" description="Disordered" evidence="11">
    <location>
        <begin position="281"/>
        <end position="340"/>
    </location>
</feature>
<protein>
    <recommendedName>
        <fullName evidence="10">Dihydrolipoamide acetyltransferase component of pyruvate dehydrogenase complex</fullName>
        <ecNumber evidence="10">2.3.1.-</ecNumber>
    </recommendedName>
</protein>
<dbReference type="Proteomes" id="UP000308133">
    <property type="component" value="Unassembled WGS sequence"/>
</dbReference>
<dbReference type="PROSITE" id="PS00189">
    <property type="entry name" value="LIPOYL"/>
    <property type="match status" value="1"/>
</dbReference>
<evidence type="ECO:0000256" key="7">
    <source>
        <dbReference type="ARBA" id="ARBA00023128"/>
    </source>
</evidence>
<comment type="cofactor">
    <cofactor evidence="1 10">
        <name>(R)-lipoate</name>
        <dbReference type="ChEBI" id="CHEBI:83088"/>
    </cofactor>
</comment>
<feature type="compositionally biased region" description="Polar residues" evidence="11">
    <location>
        <begin position="310"/>
        <end position="331"/>
    </location>
</feature>
<evidence type="ECO:0000313" key="15">
    <source>
        <dbReference type="Proteomes" id="UP000308133"/>
    </source>
</evidence>
<evidence type="ECO:0000256" key="2">
    <source>
        <dbReference type="ARBA" id="ARBA00004305"/>
    </source>
</evidence>
<dbReference type="EMBL" id="PTQR01000030">
    <property type="protein sequence ID" value="TKX25291.1"/>
    <property type="molecule type" value="Genomic_DNA"/>
</dbReference>
<dbReference type="InterPro" id="IPR050743">
    <property type="entry name" value="2-oxoacid_DH_E2_comp"/>
</dbReference>
<dbReference type="GO" id="GO:0005759">
    <property type="term" value="C:mitochondrial matrix"/>
    <property type="evidence" value="ECO:0007669"/>
    <property type="project" value="UniProtKB-SubCell"/>
</dbReference>
<dbReference type="GO" id="GO:0005829">
    <property type="term" value="C:cytosol"/>
    <property type="evidence" value="ECO:0007669"/>
    <property type="project" value="UniProtKB-ARBA"/>
</dbReference>
<dbReference type="InterPro" id="IPR023213">
    <property type="entry name" value="CAT-like_dom_sf"/>
</dbReference>
<dbReference type="SUPFAM" id="SSF47005">
    <property type="entry name" value="Peripheral subunit-binding domain of 2-oxo acid dehydrogenase complex"/>
    <property type="match status" value="1"/>
</dbReference>
<dbReference type="InterPro" id="IPR004167">
    <property type="entry name" value="PSBD"/>
</dbReference>
<dbReference type="PROSITE" id="PS50968">
    <property type="entry name" value="BIOTINYL_LIPOYL"/>
    <property type="match status" value="1"/>
</dbReference>
<name>A0A4U7B6Q5_9PEZI</name>
<feature type="region of interest" description="Disordered" evidence="11">
    <location>
        <begin position="378"/>
        <end position="405"/>
    </location>
</feature>
<evidence type="ECO:0000259" key="12">
    <source>
        <dbReference type="PROSITE" id="PS50968"/>
    </source>
</evidence>
<evidence type="ECO:0000256" key="1">
    <source>
        <dbReference type="ARBA" id="ARBA00001938"/>
    </source>
</evidence>
<dbReference type="InterPro" id="IPR011053">
    <property type="entry name" value="Single_hybrid_motif"/>
</dbReference>
<dbReference type="Gene3D" id="2.40.50.100">
    <property type="match status" value="1"/>
</dbReference>
<feature type="compositionally biased region" description="Low complexity" evidence="11">
    <location>
        <begin position="380"/>
        <end position="392"/>
    </location>
</feature>
<dbReference type="GO" id="GO:0031405">
    <property type="term" value="F:lipoic acid binding"/>
    <property type="evidence" value="ECO:0007669"/>
    <property type="project" value="TreeGrafter"/>
</dbReference>
<evidence type="ECO:0000313" key="14">
    <source>
        <dbReference type="EMBL" id="TKX25291.1"/>
    </source>
</evidence>
<evidence type="ECO:0000256" key="5">
    <source>
        <dbReference type="ARBA" id="ARBA00022823"/>
    </source>
</evidence>
<dbReference type="PANTHER" id="PTHR43178:SF5">
    <property type="entry name" value="LIPOAMIDE ACYLTRANSFERASE COMPONENT OF BRANCHED-CHAIN ALPHA-KETO ACID DEHYDROGENASE COMPLEX, MITOCHONDRIAL"/>
    <property type="match status" value="1"/>
</dbReference>
<proteinExistence type="inferred from homology"/>
<dbReference type="InterPro" id="IPR003016">
    <property type="entry name" value="2-oxoA_DH_lipoyl-BS"/>
</dbReference>
<evidence type="ECO:0000256" key="4">
    <source>
        <dbReference type="ARBA" id="ARBA00022679"/>
    </source>
</evidence>
<dbReference type="FunFam" id="3.30.559.10:FF:000007">
    <property type="entry name" value="Dihydrolipoamide acetyltransferase component of pyruvate dehydrogenase complex"/>
    <property type="match status" value="1"/>
</dbReference>
<dbReference type="EC" id="2.3.1.-" evidence="10"/>
<dbReference type="PANTHER" id="PTHR43178">
    <property type="entry name" value="DIHYDROLIPOAMIDE ACETYLTRANSFERASE COMPONENT OF PYRUVATE DEHYDROGENASE COMPLEX"/>
    <property type="match status" value="1"/>
</dbReference>
<comment type="subcellular location">
    <subcellularLocation>
        <location evidence="2">Mitochondrion matrix</location>
    </subcellularLocation>
</comment>
<comment type="catalytic activity">
    <reaction evidence="9">
        <text>N(6)-[(R)-dihydrolipoyl]-L-lysyl-[protein] + 2-methylpropanoyl-CoA = N(6)-[(R)-S(8)-2-methylpropanoyldihydrolipoyl]-L-lysyl-[protein] + CoA</text>
        <dbReference type="Rhea" id="RHEA:18865"/>
        <dbReference type="Rhea" id="RHEA-COMP:10475"/>
        <dbReference type="Rhea" id="RHEA-COMP:10497"/>
        <dbReference type="ChEBI" id="CHEBI:57287"/>
        <dbReference type="ChEBI" id="CHEBI:57338"/>
        <dbReference type="ChEBI" id="CHEBI:83100"/>
        <dbReference type="ChEBI" id="CHEBI:83142"/>
        <dbReference type="EC" id="2.3.1.168"/>
    </reaction>
    <physiologicalReaction direction="left-to-right" evidence="9">
        <dbReference type="Rhea" id="RHEA:18866"/>
    </physiologicalReaction>
</comment>
<keyword evidence="5 10" id="KW-0450">Lipoyl</keyword>
<dbReference type="FunFam" id="2.40.50.100:FF:000013">
    <property type="entry name" value="Dihydrolipoamide acetyltransferase component of pyruvate dehydrogenase complex"/>
    <property type="match status" value="1"/>
</dbReference>
<reference evidence="14 15" key="1">
    <citation type="submission" date="2018-02" db="EMBL/GenBank/DDBJ databases">
        <title>Draft genome sequences of Elsinoe sp., causing black scab on jojoba.</title>
        <authorList>
            <person name="Stodart B."/>
            <person name="Jeffress S."/>
            <person name="Ash G."/>
            <person name="Arun Chinnappa K."/>
        </authorList>
    </citation>
    <scope>NUCLEOTIDE SEQUENCE [LARGE SCALE GENOMIC DNA]</scope>
    <source>
        <strain evidence="14 15">Hillstone_2</strain>
    </source>
</reference>
<dbReference type="AlphaFoldDB" id="A0A4U7B6Q5"/>
<dbReference type="Pfam" id="PF02817">
    <property type="entry name" value="E3_binding"/>
    <property type="match status" value="1"/>
</dbReference>
<evidence type="ECO:0000259" key="13">
    <source>
        <dbReference type="PROSITE" id="PS51826"/>
    </source>
</evidence>
<feature type="domain" description="Lipoyl-binding" evidence="12">
    <location>
        <begin position="199"/>
        <end position="274"/>
    </location>
</feature>
<evidence type="ECO:0000256" key="10">
    <source>
        <dbReference type="RuleBase" id="RU003423"/>
    </source>
</evidence>
<organism evidence="14 15">
    <name type="scientific">Elsinoe australis</name>
    <dbReference type="NCBI Taxonomy" id="40998"/>
    <lineage>
        <taxon>Eukaryota</taxon>
        <taxon>Fungi</taxon>
        <taxon>Dikarya</taxon>
        <taxon>Ascomycota</taxon>
        <taxon>Pezizomycotina</taxon>
        <taxon>Dothideomycetes</taxon>
        <taxon>Dothideomycetidae</taxon>
        <taxon>Myriangiales</taxon>
        <taxon>Elsinoaceae</taxon>
        <taxon>Elsinoe</taxon>
    </lineage>
</organism>
<comment type="similarity">
    <text evidence="3 10">Belongs to the 2-oxoacid dehydrogenase family.</text>
</comment>
<dbReference type="GO" id="GO:0043754">
    <property type="term" value="F:dihydrolipoamide branched chain acyltransferase activity"/>
    <property type="evidence" value="ECO:0007669"/>
    <property type="project" value="UniProtKB-EC"/>
</dbReference>
<evidence type="ECO:0000256" key="9">
    <source>
        <dbReference type="ARBA" id="ARBA00051775"/>
    </source>
</evidence>
<accession>A0A4U7B6Q5</accession>
<dbReference type="Pfam" id="PF00364">
    <property type="entry name" value="Biotin_lipoyl"/>
    <property type="match status" value="1"/>
</dbReference>
<dbReference type="PROSITE" id="PS51826">
    <property type="entry name" value="PSBD"/>
    <property type="match status" value="1"/>
</dbReference>
<dbReference type="FunFam" id="4.10.320.10:FF:000002">
    <property type="entry name" value="Dihydrolipoamide acetyltransferase component of pyruvate dehydrogenase complex"/>
    <property type="match status" value="1"/>
</dbReference>
<evidence type="ECO:0000256" key="6">
    <source>
        <dbReference type="ARBA" id="ARBA00022946"/>
    </source>
</evidence>
<feature type="domain" description="Peripheral subunit-binding (PSBD)" evidence="13">
    <location>
        <begin position="341"/>
        <end position="378"/>
    </location>
</feature>
<sequence>MVRYGLFTLLAVFFSTYLASASLFLPFLEGLEHRQESLSNIESNTTRASENEEFDLEKRQTVSSGCPNGYSSCAGIGAAQVCCGNNAICTADNAGYVACCPVGAVCTGTVTGVITSGTIPPGGSASTARTTNVLTGSTSATTTGLFSSATSNNGLIVASGSVTASASNGGFIISGGQTVASPAGANKGAQVPWVAEMILAPFLLADIGEGTRECQIIQWFVQPGARVEQFDKICEVQSDKTATDITSPFDGVIKKLHYEADDMAIVGKPLVDIDIQSEITPQDEAKLGGNGGSATTSAPEETVKTEDKSQASTDITAEATPTDTQSTNKPPSKNDGQHKSLATPAVRHLTKELKVNIEDIEGTGKDGRVTKEDVHKFANGSSATTTSSSGTSQPVSRPTAEDRKVPLTPVQSAMFKTMTRSLTIPHFLYTMTVDMSSLTQLRSLMNASRDKSTRITPLPFILKAVSLAFNHHPLLNAHLDTSDPKKPQLTYRGTHDFGIAVDTPQGLIVPVIRNVQSQSVAELAASIKAASEKAQSGKLASADMQGGTFTVSNIGSIGGGVVAPIIVEPQVGIVGVGRSKVVPAFDENGELVKREELVLSWSADHRVVDGAECARAAERVKRYLEGVGEWVLELR</sequence>
<keyword evidence="4 10" id="KW-0808">Transferase</keyword>
<dbReference type="Gene3D" id="4.10.320.10">
    <property type="entry name" value="E3-binding domain"/>
    <property type="match status" value="1"/>
</dbReference>
<dbReference type="GO" id="GO:0045333">
    <property type="term" value="P:cellular respiration"/>
    <property type="evidence" value="ECO:0007669"/>
    <property type="project" value="UniProtKB-ARBA"/>
</dbReference>
<evidence type="ECO:0000256" key="8">
    <source>
        <dbReference type="ARBA" id="ARBA00023315"/>
    </source>
</evidence>
<dbReference type="SUPFAM" id="SSF52777">
    <property type="entry name" value="CoA-dependent acyltransferases"/>
    <property type="match status" value="1"/>
</dbReference>
<keyword evidence="7" id="KW-0496">Mitochondrion</keyword>
<dbReference type="Pfam" id="PF00198">
    <property type="entry name" value="2-oxoacid_dh"/>
    <property type="match status" value="1"/>
</dbReference>
<gene>
    <name evidence="14" type="ORF">C1H76_2524</name>
</gene>
<keyword evidence="8 10" id="KW-0012">Acyltransferase</keyword>
<keyword evidence="6" id="KW-0809">Transit peptide</keyword>
<dbReference type="Gene3D" id="3.30.559.10">
    <property type="entry name" value="Chloramphenicol acetyltransferase-like domain"/>
    <property type="match status" value="1"/>
</dbReference>
<dbReference type="SUPFAM" id="SSF51230">
    <property type="entry name" value="Single hybrid motif"/>
    <property type="match status" value="1"/>
</dbReference>
<dbReference type="CDD" id="cd06849">
    <property type="entry name" value="lipoyl_domain"/>
    <property type="match status" value="1"/>
</dbReference>
<comment type="caution">
    <text evidence="14">The sequence shown here is derived from an EMBL/GenBank/DDBJ whole genome shotgun (WGS) entry which is preliminary data.</text>
</comment>
<dbReference type="InterPro" id="IPR000089">
    <property type="entry name" value="Biotin_lipoyl"/>
</dbReference>
<evidence type="ECO:0000256" key="11">
    <source>
        <dbReference type="SAM" id="MobiDB-lite"/>
    </source>
</evidence>
<dbReference type="InterPro" id="IPR001078">
    <property type="entry name" value="2-oxoacid_DH_actylTfrase"/>
</dbReference>
<dbReference type="GO" id="GO:0016407">
    <property type="term" value="F:acetyltransferase activity"/>
    <property type="evidence" value="ECO:0007669"/>
    <property type="project" value="TreeGrafter"/>
</dbReference>
<dbReference type="InterPro" id="IPR036625">
    <property type="entry name" value="E3-bd_dom_sf"/>
</dbReference>